<evidence type="ECO:0000313" key="2">
    <source>
        <dbReference type="Proteomes" id="UP000472267"/>
    </source>
</evidence>
<protein>
    <submittedName>
        <fullName evidence="1">Uncharacterized protein</fullName>
    </submittedName>
</protein>
<dbReference type="AlphaFoldDB" id="A0A672JB21"/>
<dbReference type="Ensembl" id="ENSSFAT00005051887.1">
    <property type="protein sequence ID" value="ENSSFAP00005050255.1"/>
    <property type="gene ID" value="ENSSFAG00005024255.1"/>
</dbReference>
<keyword evidence="2" id="KW-1185">Reference proteome</keyword>
<reference evidence="1" key="2">
    <citation type="submission" date="2025-09" db="UniProtKB">
        <authorList>
            <consortium name="Ensembl"/>
        </authorList>
    </citation>
    <scope>IDENTIFICATION</scope>
</reference>
<accession>A0A672JB21</accession>
<proteinExistence type="predicted"/>
<sequence length="160" mass="18578">MFLSMSFPNRDITELKAYNNSSAEVNKLSGGHGGCLFVFVVKRWKEESHKIVWEALQQNQAEEESLRAERRRRLQVSYHSVTAVIKRSLGFKLFYLCNSNDQHRAKCKKLRSDYIKIKDHNSCSGILRKIRRCFDAMDRSYEHRPASGAEEAVRTERPPG</sequence>
<dbReference type="InParanoid" id="A0A672JB21"/>
<name>A0A672JB21_SALFA</name>
<organism evidence="1 2">
    <name type="scientific">Salarias fasciatus</name>
    <name type="common">Jewelled blenny</name>
    <name type="synonym">Blennius fasciatus</name>
    <dbReference type="NCBI Taxonomy" id="181472"/>
    <lineage>
        <taxon>Eukaryota</taxon>
        <taxon>Metazoa</taxon>
        <taxon>Chordata</taxon>
        <taxon>Craniata</taxon>
        <taxon>Vertebrata</taxon>
        <taxon>Euteleostomi</taxon>
        <taxon>Actinopterygii</taxon>
        <taxon>Neopterygii</taxon>
        <taxon>Teleostei</taxon>
        <taxon>Neoteleostei</taxon>
        <taxon>Acanthomorphata</taxon>
        <taxon>Ovalentaria</taxon>
        <taxon>Blenniimorphae</taxon>
        <taxon>Blenniiformes</taxon>
        <taxon>Blennioidei</taxon>
        <taxon>Blenniidae</taxon>
        <taxon>Salariinae</taxon>
        <taxon>Salarias</taxon>
    </lineage>
</organism>
<reference evidence="1" key="1">
    <citation type="submission" date="2025-08" db="UniProtKB">
        <authorList>
            <consortium name="Ensembl"/>
        </authorList>
    </citation>
    <scope>IDENTIFICATION</scope>
</reference>
<evidence type="ECO:0000313" key="1">
    <source>
        <dbReference type="Ensembl" id="ENSSFAP00005050255.1"/>
    </source>
</evidence>
<dbReference type="Proteomes" id="UP000472267">
    <property type="component" value="Unassembled WGS sequence"/>
</dbReference>